<dbReference type="InterPro" id="IPR000734">
    <property type="entry name" value="TAG_lipase"/>
</dbReference>
<evidence type="ECO:0000256" key="6">
    <source>
        <dbReference type="SAM" id="MobiDB-lite"/>
    </source>
</evidence>
<evidence type="ECO:0000256" key="3">
    <source>
        <dbReference type="ARBA" id="ARBA00022525"/>
    </source>
</evidence>
<dbReference type="GO" id="GO:0017171">
    <property type="term" value="F:serine hydrolase activity"/>
    <property type="evidence" value="ECO:0007669"/>
    <property type="project" value="TreeGrafter"/>
</dbReference>
<evidence type="ECO:0000256" key="1">
    <source>
        <dbReference type="ARBA" id="ARBA00004613"/>
    </source>
</evidence>
<evidence type="ECO:0000256" key="5">
    <source>
        <dbReference type="RuleBase" id="RU004262"/>
    </source>
</evidence>
<dbReference type="GO" id="GO:0016042">
    <property type="term" value="P:lipid catabolic process"/>
    <property type="evidence" value="ECO:0007669"/>
    <property type="project" value="TreeGrafter"/>
</dbReference>
<dbReference type="VEuPathDB" id="VectorBase:SCAU001956"/>
<evidence type="ECO:0000256" key="2">
    <source>
        <dbReference type="ARBA" id="ARBA00010701"/>
    </source>
</evidence>
<evidence type="ECO:0000259" key="8">
    <source>
        <dbReference type="Pfam" id="PF00151"/>
    </source>
</evidence>
<gene>
    <name evidence="9" type="primary">106082862</name>
</gene>
<keyword evidence="3" id="KW-0964">Secreted</keyword>
<evidence type="ECO:0000313" key="10">
    <source>
        <dbReference type="Proteomes" id="UP000095300"/>
    </source>
</evidence>
<dbReference type="PANTHER" id="PTHR11610:SF149">
    <property type="entry name" value="FI01450P-RELATED"/>
    <property type="match status" value="1"/>
</dbReference>
<accession>A0A1I8NTT8</accession>
<feature type="compositionally biased region" description="Basic residues" evidence="6">
    <location>
        <begin position="395"/>
        <end position="404"/>
    </location>
</feature>
<feature type="signal peptide" evidence="7">
    <location>
        <begin position="1"/>
        <end position="19"/>
    </location>
</feature>
<feature type="region of interest" description="Disordered" evidence="6">
    <location>
        <begin position="389"/>
        <end position="414"/>
    </location>
</feature>
<reference evidence="9" key="1">
    <citation type="submission" date="2020-05" db="UniProtKB">
        <authorList>
            <consortium name="EnsemblMetazoa"/>
        </authorList>
    </citation>
    <scope>IDENTIFICATION</scope>
    <source>
        <strain evidence="9">USDA</strain>
    </source>
</reference>
<dbReference type="InterPro" id="IPR029058">
    <property type="entry name" value="AB_hydrolase_fold"/>
</dbReference>
<dbReference type="GO" id="GO:0005615">
    <property type="term" value="C:extracellular space"/>
    <property type="evidence" value="ECO:0007669"/>
    <property type="project" value="TreeGrafter"/>
</dbReference>
<feature type="chain" id="PRO_5009325555" description="Lipase domain-containing protein" evidence="7">
    <location>
        <begin position="20"/>
        <end position="414"/>
    </location>
</feature>
<dbReference type="Pfam" id="PF00151">
    <property type="entry name" value="Lipase"/>
    <property type="match status" value="1"/>
</dbReference>
<dbReference type="InterPro" id="IPR013818">
    <property type="entry name" value="Lipase"/>
</dbReference>
<sequence>MNPLGVVCIVACLAAVVLASPSEYKRGSYSNSLKPSQWLKPTELEQTPSLDEISFEQLENMPLEMGAKMMRKWYHLSQAGHGIAPVYVPSPSQIPVHIYNNGRKETTDLNRFVQTAKKMPTFGDEKVTIFITGLPQTLDSVKNANKKLIESFLERDEQEAQSLSRNGGDERRNWENQKQWTGRSLVVIDLGNTITDVERFASLDVERCGKMLGMSLVQLTKECDVPAKLMHVIGQGVGANVAGEAGKTFKDNTSQKLRRITALDPAVQMAKERHALNALARGDADFVDAIHTSALGLGTTRRVGDLDFFPNGPSEGMRGARNVVEASMLATEYFAESVRPGNEHNFPAVEANCMKQYKKHEGYGKRTYMGIAAAHDVSGDYMLEVNEQSPYGKRTPARKQKMSHSGRQENSYDY</sequence>
<evidence type="ECO:0000256" key="4">
    <source>
        <dbReference type="ARBA" id="ARBA00022729"/>
    </source>
</evidence>
<evidence type="ECO:0000256" key="7">
    <source>
        <dbReference type="SAM" id="SignalP"/>
    </source>
</evidence>
<dbReference type="GO" id="GO:0016298">
    <property type="term" value="F:lipase activity"/>
    <property type="evidence" value="ECO:0007669"/>
    <property type="project" value="InterPro"/>
</dbReference>
<dbReference type="Gene3D" id="3.40.50.1820">
    <property type="entry name" value="alpha/beta hydrolase"/>
    <property type="match status" value="1"/>
</dbReference>
<keyword evidence="4 7" id="KW-0732">Signal</keyword>
<keyword evidence="10" id="KW-1185">Reference proteome</keyword>
<dbReference type="EnsemblMetazoa" id="SCAU001956-RA">
    <property type="protein sequence ID" value="SCAU001956-PA"/>
    <property type="gene ID" value="SCAU001956"/>
</dbReference>
<dbReference type="OrthoDB" id="6770740at2759"/>
<dbReference type="Proteomes" id="UP000095300">
    <property type="component" value="Unassembled WGS sequence"/>
</dbReference>
<feature type="compositionally biased region" description="Polar residues" evidence="6">
    <location>
        <begin position="405"/>
        <end position="414"/>
    </location>
</feature>
<dbReference type="AlphaFoldDB" id="A0A1I8NTT8"/>
<name>A0A1I8NTT8_STOCA</name>
<organism evidence="9 10">
    <name type="scientific">Stomoxys calcitrans</name>
    <name type="common">Stable fly</name>
    <name type="synonym">Conops calcitrans</name>
    <dbReference type="NCBI Taxonomy" id="35570"/>
    <lineage>
        <taxon>Eukaryota</taxon>
        <taxon>Metazoa</taxon>
        <taxon>Ecdysozoa</taxon>
        <taxon>Arthropoda</taxon>
        <taxon>Hexapoda</taxon>
        <taxon>Insecta</taxon>
        <taxon>Pterygota</taxon>
        <taxon>Neoptera</taxon>
        <taxon>Endopterygota</taxon>
        <taxon>Diptera</taxon>
        <taxon>Brachycera</taxon>
        <taxon>Muscomorpha</taxon>
        <taxon>Muscoidea</taxon>
        <taxon>Muscidae</taxon>
        <taxon>Stomoxys</taxon>
    </lineage>
</organism>
<feature type="domain" description="Lipase" evidence="8">
    <location>
        <begin position="175"/>
        <end position="391"/>
    </location>
</feature>
<evidence type="ECO:0000313" key="9">
    <source>
        <dbReference type="EnsemblMetazoa" id="SCAU001956-PA"/>
    </source>
</evidence>
<dbReference type="SUPFAM" id="SSF53474">
    <property type="entry name" value="alpha/beta-Hydrolases"/>
    <property type="match status" value="1"/>
</dbReference>
<comment type="subcellular location">
    <subcellularLocation>
        <location evidence="1">Secreted</location>
    </subcellularLocation>
</comment>
<proteinExistence type="inferred from homology"/>
<comment type="similarity">
    <text evidence="2 5">Belongs to the AB hydrolase superfamily. Lipase family.</text>
</comment>
<dbReference type="KEGG" id="scac:106082862"/>
<dbReference type="PANTHER" id="PTHR11610">
    <property type="entry name" value="LIPASE"/>
    <property type="match status" value="1"/>
</dbReference>
<protein>
    <recommendedName>
        <fullName evidence="8">Lipase domain-containing protein</fullName>
    </recommendedName>
</protein>